<dbReference type="GO" id="GO:0034353">
    <property type="term" value="F:mRNA 5'-diphosphatase activity"/>
    <property type="evidence" value="ECO:0007669"/>
    <property type="project" value="TreeGrafter"/>
</dbReference>
<comment type="catalytic activity">
    <reaction evidence="4">
        <text>a 5'-end triphospho-ribonucleoside in mRNA + H2O = a 5'-end phospho-ribonucleoside in mRNA + diphosphate + H(+)</text>
        <dbReference type="Rhea" id="RHEA:78683"/>
        <dbReference type="Rhea" id="RHEA-COMP:15692"/>
        <dbReference type="Rhea" id="RHEA-COMP:17164"/>
        <dbReference type="ChEBI" id="CHEBI:15377"/>
        <dbReference type="ChEBI" id="CHEBI:15378"/>
        <dbReference type="ChEBI" id="CHEBI:33019"/>
        <dbReference type="ChEBI" id="CHEBI:138282"/>
        <dbReference type="ChEBI" id="CHEBI:167618"/>
    </reaction>
    <physiologicalReaction direction="left-to-right" evidence="4">
        <dbReference type="Rhea" id="RHEA:78684"/>
    </physiologicalReaction>
</comment>
<comment type="catalytic activity">
    <reaction evidence="3">
        <text>a 5'-end (N(7)-methyl 5'-triphosphoguanosine)-ribonucleoside-ribonucleotide in mRNA + H2O = a (N(7)-methyl 5'-triphosphoguanosine)-nucleoside + a 5'-end phospho-ribonucleoside in mRNA + H(+)</text>
        <dbReference type="Rhea" id="RHEA:66928"/>
        <dbReference type="Rhea" id="RHEA-COMP:15692"/>
        <dbReference type="Rhea" id="RHEA-COMP:17313"/>
        <dbReference type="ChEBI" id="CHEBI:15377"/>
        <dbReference type="ChEBI" id="CHEBI:15378"/>
        <dbReference type="ChEBI" id="CHEBI:138282"/>
        <dbReference type="ChEBI" id="CHEBI:172876"/>
        <dbReference type="ChEBI" id="CHEBI:172877"/>
    </reaction>
    <physiologicalReaction direction="left-to-right" evidence="3">
        <dbReference type="Rhea" id="RHEA:66929"/>
    </physiologicalReaction>
</comment>
<name>A0A1X2H3L1_SYNRA</name>
<accession>A0A1X2H3L1</accession>
<comment type="catalytic activity">
    <reaction evidence="5">
        <text>a 5'-end NAD(+)-phospho-ribonucleoside in mRNA + H2O = a 5'-end phospho-ribonucleoside in mRNA + NAD(+) + H(+)</text>
        <dbReference type="Rhea" id="RHEA:60880"/>
        <dbReference type="Rhea" id="RHEA-COMP:15692"/>
        <dbReference type="Rhea" id="RHEA-COMP:15698"/>
        <dbReference type="ChEBI" id="CHEBI:15377"/>
        <dbReference type="ChEBI" id="CHEBI:15378"/>
        <dbReference type="ChEBI" id="CHEBI:57540"/>
        <dbReference type="ChEBI" id="CHEBI:138282"/>
        <dbReference type="ChEBI" id="CHEBI:144029"/>
    </reaction>
    <physiologicalReaction direction="left-to-right" evidence="5">
        <dbReference type="Rhea" id="RHEA:60881"/>
    </physiologicalReaction>
</comment>
<dbReference type="GO" id="GO:0110155">
    <property type="term" value="P:NAD-cap decapping"/>
    <property type="evidence" value="ECO:0007669"/>
    <property type="project" value="TreeGrafter"/>
</dbReference>
<dbReference type="GO" id="GO:0000166">
    <property type="term" value="F:nucleotide binding"/>
    <property type="evidence" value="ECO:0007669"/>
    <property type="project" value="UniProtKB-KW"/>
</dbReference>
<dbReference type="OrthoDB" id="5853397at2759"/>
<comment type="function">
    <text evidence="6">Decapping enzyme for NAD-capped RNAs: specifically hydrolyzes the nicotinamide adenine dinucleotide (NAD) cap from a subset of RNAs by removing the entire NAD moiety from the 5'-end of an NAD-capped RNA.</text>
</comment>
<reference evidence="9 10" key="1">
    <citation type="submission" date="2016-07" db="EMBL/GenBank/DDBJ databases">
        <title>Pervasive Adenine N6-methylation of Active Genes in Fungi.</title>
        <authorList>
            <consortium name="DOE Joint Genome Institute"/>
            <person name="Mondo S.J."/>
            <person name="Dannebaum R.O."/>
            <person name="Kuo R.C."/>
            <person name="Labutti K."/>
            <person name="Haridas S."/>
            <person name="Kuo A."/>
            <person name="Salamov A."/>
            <person name="Ahrendt S.R."/>
            <person name="Lipzen A."/>
            <person name="Sullivan W."/>
            <person name="Andreopoulos W.B."/>
            <person name="Clum A."/>
            <person name="Lindquist E."/>
            <person name="Daum C."/>
            <person name="Ramamoorthy G.K."/>
            <person name="Gryganskyi A."/>
            <person name="Culley D."/>
            <person name="Magnuson J.K."/>
            <person name="James T.Y."/>
            <person name="O'Malley M.A."/>
            <person name="Stajich J.E."/>
            <person name="Spatafora J.W."/>
            <person name="Visel A."/>
            <person name="Grigoriev I.V."/>
        </authorList>
    </citation>
    <scope>NUCLEOTIDE SEQUENCE [LARGE SCALE GENOMIC DNA]</scope>
    <source>
        <strain evidence="9 10">NRRL 2496</strain>
    </source>
</reference>
<dbReference type="Proteomes" id="UP000242180">
    <property type="component" value="Unassembled WGS sequence"/>
</dbReference>
<evidence type="ECO:0000256" key="1">
    <source>
        <dbReference type="ARBA" id="ARBA00001968"/>
    </source>
</evidence>
<dbReference type="InterPro" id="IPR013961">
    <property type="entry name" value="RAI1"/>
</dbReference>
<dbReference type="GO" id="GO:0004518">
    <property type="term" value="F:nuclease activity"/>
    <property type="evidence" value="ECO:0007669"/>
    <property type="project" value="UniProtKB-KW"/>
</dbReference>
<evidence type="ECO:0000259" key="8">
    <source>
        <dbReference type="Pfam" id="PF08652"/>
    </source>
</evidence>
<dbReference type="GO" id="GO:0000956">
    <property type="term" value="P:nuclear-transcribed mRNA catabolic process"/>
    <property type="evidence" value="ECO:0007669"/>
    <property type="project" value="TreeGrafter"/>
</dbReference>
<comment type="subcellular location">
    <subcellularLocation>
        <location evidence="6">Nucleus</location>
    </subcellularLocation>
</comment>
<keyword evidence="6" id="KW-0539">Nucleus</keyword>
<evidence type="ECO:0000313" key="10">
    <source>
        <dbReference type="Proteomes" id="UP000242180"/>
    </source>
</evidence>
<evidence type="ECO:0000256" key="4">
    <source>
        <dbReference type="ARBA" id="ARBA00044692"/>
    </source>
</evidence>
<dbReference type="GO" id="GO:0046872">
    <property type="term" value="F:metal ion binding"/>
    <property type="evidence" value="ECO:0007669"/>
    <property type="project" value="UniProtKB-KW"/>
</dbReference>
<dbReference type="GO" id="GO:0005829">
    <property type="term" value="C:cytosol"/>
    <property type="evidence" value="ECO:0007669"/>
    <property type="project" value="TreeGrafter"/>
</dbReference>
<evidence type="ECO:0000256" key="3">
    <source>
        <dbReference type="ARBA" id="ARBA00044676"/>
    </source>
</evidence>
<dbReference type="PANTHER" id="PTHR12395">
    <property type="entry name" value="DOM-3 RELATED"/>
    <property type="match status" value="1"/>
</dbReference>
<dbReference type="EC" id="3.6.1.-" evidence="6"/>
<evidence type="ECO:0000256" key="6">
    <source>
        <dbReference type="RuleBase" id="RU367113"/>
    </source>
</evidence>
<evidence type="ECO:0000256" key="7">
    <source>
        <dbReference type="SAM" id="MobiDB-lite"/>
    </source>
</evidence>
<dbReference type="PANTHER" id="PTHR12395:SF9">
    <property type="entry name" value="DECAPPING AND EXORIBONUCLEASE PROTEIN"/>
    <property type="match status" value="1"/>
</dbReference>
<gene>
    <name evidence="9" type="ORF">BCR43DRAFT_477875</name>
</gene>
<dbReference type="STRING" id="13706.A0A1X2H3L1"/>
<organism evidence="9 10">
    <name type="scientific">Syncephalastrum racemosum</name>
    <name type="common">Filamentous fungus</name>
    <dbReference type="NCBI Taxonomy" id="13706"/>
    <lineage>
        <taxon>Eukaryota</taxon>
        <taxon>Fungi</taxon>
        <taxon>Fungi incertae sedis</taxon>
        <taxon>Mucoromycota</taxon>
        <taxon>Mucoromycotina</taxon>
        <taxon>Mucoromycetes</taxon>
        <taxon>Mucorales</taxon>
        <taxon>Syncephalastraceae</taxon>
        <taxon>Syncephalastrum</taxon>
    </lineage>
</organism>
<keyword evidence="6" id="KW-0479">Metal-binding</keyword>
<dbReference type="OMA" id="VVTWRGH"/>
<feature type="compositionally biased region" description="Basic and acidic residues" evidence="7">
    <location>
        <begin position="1"/>
        <end position="15"/>
    </location>
</feature>
<feature type="compositionally biased region" description="Low complexity" evidence="7">
    <location>
        <begin position="35"/>
        <end position="47"/>
    </location>
</feature>
<keyword evidence="10" id="KW-1185">Reference proteome</keyword>
<proteinExistence type="inferred from homology"/>
<keyword evidence="6" id="KW-0547">Nucleotide-binding</keyword>
<keyword evidence="6" id="KW-0540">Nuclease</keyword>
<dbReference type="FunCoup" id="A0A1X2H3L1">
    <property type="interactions" value="266"/>
</dbReference>
<dbReference type="Pfam" id="PF08652">
    <property type="entry name" value="RAI1"/>
    <property type="match status" value="1"/>
</dbReference>
<evidence type="ECO:0000256" key="5">
    <source>
        <dbReference type="ARBA" id="ARBA00048124"/>
    </source>
</evidence>
<keyword evidence="6" id="KW-0378">Hydrolase</keyword>
<comment type="similarity">
    <text evidence="2 6">Belongs to the DXO/Dom3Z family.</text>
</comment>
<dbReference type="InParanoid" id="A0A1X2H3L1"/>
<evidence type="ECO:0000313" key="9">
    <source>
        <dbReference type="EMBL" id="ORY92994.1"/>
    </source>
</evidence>
<comment type="cofactor">
    <cofactor evidence="1 6">
        <name>a divalent metal cation</name>
        <dbReference type="ChEBI" id="CHEBI:60240"/>
    </cofactor>
</comment>
<dbReference type="EMBL" id="MCGN01000009">
    <property type="protein sequence ID" value="ORY92994.1"/>
    <property type="molecule type" value="Genomic_DNA"/>
</dbReference>
<dbReference type="GO" id="GO:0003723">
    <property type="term" value="F:RNA binding"/>
    <property type="evidence" value="ECO:0007669"/>
    <property type="project" value="UniProtKB-KW"/>
</dbReference>
<feature type="domain" description="RAI1-like" evidence="8">
    <location>
        <begin position="72"/>
        <end position="395"/>
    </location>
</feature>
<keyword evidence="6" id="KW-0694">RNA-binding</keyword>
<dbReference type="InterPro" id="IPR039039">
    <property type="entry name" value="RAI1-like_fam"/>
</dbReference>
<dbReference type="AlphaFoldDB" id="A0A1X2H3L1"/>
<sequence>MSRRVRDPHDEGDHSAKRRQVMSNNGTVDNDHYPSNRSSSSSSYPYPAGGSRTRSLRVGRWQEYQGHCPAYKQPIELHSYSIDEKRHVWFDNRELKEYHEPRIDSRTPNLSSGYDKFVQRDESIPEHLDTLLDALTDCRNTKSVDTKADIVTWRGIMTKLLCTPYSRDPWELRATRYNDTIYIEEQPTEEKRSQEAQKSERQSLMGYWGYSFESLCTQTDPKELDANTNVQYCVVVKTKLGNNAIVMGAEVDCIQGKKPTDRDPLRQYVELKTSRRIETDRHLFSFEKYKLIKFWAQSFLVGVPRVICGFRDDDGNLDHVESLKTMEIPRRVRGKPNMWDASVCLNFANECLEWIKSVVTLNDPCTTYAIVYKAPFREITVECCGEQNTFLTQRYIEGSTQHEIGGERAQRPRPK</sequence>
<comment type="caution">
    <text evidence="9">The sequence shown here is derived from an EMBL/GenBank/DDBJ whole genome shotgun (WGS) entry which is preliminary data.</text>
</comment>
<evidence type="ECO:0000256" key="2">
    <source>
        <dbReference type="ARBA" id="ARBA00006562"/>
    </source>
</evidence>
<feature type="region of interest" description="Disordered" evidence="7">
    <location>
        <begin position="1"/>
        <end position="52"/>
    </location>
</feature>
<protein>
    <recommendedName>
        <fullName evidence="6">Decapping nuclease</fullName>
        <ecNumber evidence="6">3.6.1.-</ecNumber>
    </recommendedName>
</protein>
<dbReference type="GO" id="GO:0005634">
    <property type="term" value="C:nucleus"/>
    <property type="evidence" value="ECO:0007669"/>
    <property type="project" value="UniProtKB-SubCell"/>
</dbReference>